<dbReference type="GeneID" id="123429494"/>
<dbReference type="EMBL" id="AK376671">
    <property type="protein sequence ID" value="BAK07866.1"/>
    <property type="molecule type" value="mRNA"/>
</dbReference>
<evidence type="ECO:0000313" key="7">
    <source>
        <dbReference type="EnsemblPlants" id="HORVU.MOREX.r3.2HG0114460.1.CDS1"/>
    </source>
</evidence>
<dbReference type="KEGG" id="hvg:123429494"/>
<proteinExistence type="evidence at transcript level"/>
<evidence type="ECO:0000256" key="3">
    <source>
        <dbReference type="ARBA" id="ARBA00022833"/>
    </source>
</evidence>
<reference evidence="7" key="4">
    <citation type="submission" date="2022-01" db="UniProtKB">
        <authorList>
            <consortium name="EnsemblPlants"/>
        </authorList>
    </citation>
    <scope>IDENTIFICATION</scope>
    <source>
        <strain evidence="7">subsp. vulgare</strain>
    </source>
</reference>
<dbReference type="OrthoDB" id="410307at2759"/>
<dbReference type="GO" id="GO:0003677">
    <property type="term" value="F:DNA binding"/>
    <property type="evidence" value="ECO:0007669"/>
    <property type="project" value="UniProtKB-KW"/>
</dbReference>
<dbReference type="GO" id="GO:0008270">
    <property type="term" value="F:zinc ion binding"/>
    <property type="evidence" value="ECO:0007669"/>
    <property type="project" value="UniProtKB-KW"/>
</dbReference>
<dbReference type="RefSeq" id="XP_044969456.1">
    <property type="nucleotide sequence ID" value="XM_045113521.1"/>
</dbReference>
<reference evidence="7" key="3">
    <citation type="submission" date="2020-10" db="EMBL/GenBank/DDBJ databases">
        <authorList>
            <person name="Scholz U."/>
            <person name="Mascher M."/>
            <person name="Fiebig A."/>
        </authorList>
    </citation>
    <scope>NUCLEOTIDE SEQUENCE [LARGE SCALE GENOMIC DNA]</scope>
    <source>
        <strain evidence="7">cv. Morex</strain>
    </source>
</reference>
<sequence>MELDMYNMVVQANGSVTYQLTDPTTWGAWAHEGHRLWASMSEDFWLYEYKVRRCPQPYSHDWTACPYAHKGERARRRDPRRFSYAAVSCPEYRANAHAHAQLGLAGAGHPPPTCARGLRCRYAHGVFELWLHPSRFRTRPCEAGTRCQRRICFFAHFPHEFRGEDHVAAIAAMPRTPSSTFAVLRTPPRILQRAPSNPATTHPAPPLFDDITLRATPNRLRMLSLHSAITGDDVFSSPTATAAAVVTAATTMPTLRVSLPAYENKDDDKSVHYADDEDSLLNDYPHRDLIMDFMR</sequence>
<dbReference type="PANTHER" id="PTHR14493">
    <property type="entry name" value="UNKEMPT FAMILY MEMBER"/>
    <property type="match status" value="1"/>
</dbReference>
<protein>
    <submittedName>
        <fullName evidence="6">Predicted protein</fullName>
    </submittedName>
</protein>
<dbReference type="Pfam" id="PF25512">
    <property type="entry name" value="zf-CCCH_AtC3H23"/>
    <property type="match status" value="1"/>
</dbReference>
<accession>F2EKJ4</accession>
<name>F2EKJ4_HORVV</name>
<dbReference type="Gramene" id="HORVU.MOREX.r2.2HG0094090.1">
    <property type="protein sequence ID" value="HORVU.MOREX.r2.2HG0094090.1.CDS.1"/>
    <property type="gene ID" value="HORVU.MOREX.r2.2HG0094090"/>
</dbReference>
<feature type="domain" description="AtC3H23-like CCCH zinc finger" evidence="5">
    <location>
        <begin position="43"/>
        <end position="76"/>
    </location>
</feature>
<reference evidence="6" key="1">
    <citation type="journal article" date="2011" name="Plant Physiol.">
        <title>Comprehensive sequence analysis of 24,783 barley full-length cDNAs derived from 12 clone libraries.</title>
        <authorList>
            <person name="Matsumoto T."/>
            <person name="Tanaka T."/>
            <person name="Sakai H."/>
            <person name="Amano N."/>
            <person name="Kanamori H."/>
            <person name="Kurita K."/>
            <person name="Kikuta A."/>
            <person name="Kamiya K."/>
            <person name="Yamamoto M."/>
            <person name="Ikawa H."/>
            <person name="Fujii N."/>
            <person name="Hori K."/>
            <person name="Itoh T."/>
            <person name="Sato K."/>
        </authorList>
    </citation>
    <scope>NUCLEOTIDE SEQUENCE</scope>
    <source>
        <tissue evidence="6">Flower</tissue>
    </source>
</reference>
<evidence type="ECO:0000313" key="6">
    <source>
        <dbReference type="EMBL" id="BAK07866.1"/>
    </source>
</evidence>
<dbReference type="PANTHER" id="PTHR14493:SF146">
    <property type="entry name" value="OS07G0668600 PROTEIN"/>
    <property type="match status" value="1"/>
</dbReference>
<gene>
    <name evidence="7" type="primary">LOC123429494</name>
</gene>
<evidence type="ECO:0000256" key="1">
    <source>
        <dbReference type="ARBA" id="ARBA00022723"/>
    </source>
</evidence>
<dbReference type="InterPro" id="IPR045234">
    <property type="entry name" value="Unkempt-like"/>
</dbReference>
<keyword evidence="8" id="KW-1185">Reference proteome</keyword>
<dbReference type="InterPro" id="IPR057444">
    <property type="entry name" value="Znf-CCCH_AtC3H23-like"/>
</dbReference>
<evidence type="ECO:0000256" key="2">
    <source>
        <dbReference type="ARBA" id="ARBA00022771"/>
    </source>
</evidence>
<reference evidence="8" key="2">
    <citation type="journal article" date="2012" name="Nature">
        <title>A physical, genetic and functional sequence assembly of the barley genome.</title>
        <authorList>
            <consortium name="The International Barley Genome Sequencing Consortium"/>
            <person name="Mayer K.F."/>
            <person name="Waugh R."/>
            <person name="Brown J.W."/>
            <person name="Schulman A."/>
            <person name="Langridge P."/>
            <person name="Platzer M."/>
            <person name="Fincher G.B."/>
            <person name="Muehlbauer G.J."/>
            <person name="Sato K."/>
            <person name="Close T.J."/>
            <person name="Wise R.P."/>
            <person name="Stein N."/>
        </authorList>
    </citation>
    <scope>NUCLEOTIDE SEQUENCE [LARGE SCALE GENOMIC DNA]</scope>
    <source>
        <strain evidence="8">cv. Morex</strain>
    </source>
</reference>
<dbReference type="EnsemblPlants" id="HORVU.MOREX.r3.2HG0114460.1">
    <property type="protein sequence ID" value="HORVU.MOREX.r3.2HG0114460.1.CDS1"/>
    <property type="gene ID" value="HORVU.MOREX.r3.2HG0114460"/>
</dbReference>
<organism evidence="6">
    <name type="scientific">Hordeum vulgare subsp. vulgare</name>
    <name type="common">Domesticated barley</name>
    <dbReference type="NCBI Taxonomy" id="112509"/>
    <lineage>
        <taxon>Eukaryota</taxon>
        <taxon>Viridiplantae</taxon>
        <taxon>Streptophyta</taxon>
        <taxon>Embryophyta</taxon>
        <taxon>Tracheophyta</taxon>
        <taxon>Spermatophyta</taxon>
        <taxon>Magnoliopsida</taxon>
        <taxon>Liliopsida</taxon>
        <taxon>Poales</taxon>
        <taxon>Poaceae</taxon>
        <taxon>BOP clade</taxon>
        <taxon>Pooideae</taxon>
        <taxon>Triticodae</taxon>
        <taxon>Triticeae</taxon>
        <taxon>Hordeinae</taxon>
        <taxon>Hordeum</taxon>
    </lineage>
</organism>
<evidence type="ECO:0000313" key="8">
    <source>
        <dbReference type="Proteomes" id="UP000011116"/>
    </source>
</evidence>
<dbReference type="Proteomes" id="UP000011116">
    <property type="component" value="Chromosome 2H"/>
</dbReference>
<keyword evidence="3" id="KW-0862">Zinc</keyword>
<keyword evidence="2" id="KW-0863">Zinc-finger</keyword>
<evidence type="ECO:0000256" key="4">
    <source>
        <dbReference type="ARBA" id="ARBA00023125"/>
    </source>
</evidence>
<keyword evidence="1" id="KW-0479">Metal-binding</keyword>
<evidence type="ECO:0000259" key="5">
    <source>
        <dbReference type="Pfam" id="PF25512"/>
    </source>
</evidence>
<dbReference type="Gramene" id="HORVU.MOREX.r3.2HG0114460.1">
    <property type="protein sequence ID" value="HORVU.MOREX.r3.2HG0114460.1.CDS1"/>
    <property type="gene ID" value="HORVU.MOREX.r3.2HG0114460"/>
</dbReference>
<keyword evidence="4" id="KW-0238">DNA-binding</keyword>
<dbReference type="AlphaFoldDB" id="F2EKJ4"/>